<proteinExistence type="predicted"/>
<protein>
    <submittedName>
        <fullName evidence="1">16825_t:CDS:1</fullName>
    </submittedName>
</protein>
<accession>A0ACA9MYY8</accession>
<evidence type="ECO:0000313" key="2">
    <source>
        <dbReference type="Proteomes" id="UP000789702"/>
    </source>
</evidence>
<gene>
    <name evidence="1" type="ORF">DHETER_LOCUS8096</name>
</gene>
<sequence length="268" mass="30642">MSNSLQQMKSYKSAICIIPPKSQWPNIQLIRQKHDKHYKRWMPHINLIYPFILPQQHASDNSNSLDTSTVNDAFNINAGSATVNDALNISAGSEIIDDNMIFQILKKTLCPIHPFKLKLQNLNYFTHGKRSSTVWLHPETFPENALIELENRLIGRSNLNDCENNMNREDEEFGFPGFDELLNIGNEGFRPHLSLGQFRGEKSSQEAIEKFSSIFSQDPIIEFDVTEICWIVRKGFHDPFEVKARVGLGVDGEIVDTLSVDMTVYQKD</sequence>
<name>A0ACA9MYY8_9GLOM</name>
<keyword evidence="2" id="KW-1185">Reference proteome</keyword>
<organism evidence="1 2">
    <name type="scientific">Dentiscutata heterogama</name>
    <dbReference type="NCBI Taxonomy" id="1316150"/>
    <lineage>
        <taxon>Eukaryota</taxon>
        <taxon>Fungi</taxon>
        <taxon>Fungi incertae sedis</taxon>
        <taxon>Mucoromycota</taxon>
        <taxon>Glomeromycotina</taxon>
        <taxon>Glomeromycetes</taxon>
        <taxon>Diversisporales</taxon>
        <taxon>Gigasporaceae</taxon>
        <taxon>Dentiscutata</taxon>
    </lineage>
</organism>
<evidence type="ECO:0000313" key="1">
    <source>
        <dbReference type="EMBL" id="CAG8623079.1"/>
    </source>
</evidence>
<comment type="caution">
    <text evidence="1">The sequence shown here is derived from an EMBL/GenBank/DDBJ whole genome shotgun (WGS) entry which is preliminary data.</text>
</comment>
<dbReference type="Proteomes" id="UP000789702">
    <property type="component" value="Unassembled WGS sequence"/>
</dbReference>
<dbReference type="EMBL" id="CAJVPU010012386">
    <property type="protein sequence ID" value="CAG8623079.1"/>
    <property type="molecule type" value="Genomic_DNA"/>
</dbReference>
<reference evidence="1" key="1">
    <citation type="submission" date="2021-06" db="EMBL/GenBank/DDBJ databases">
        <authorList>
            <person name="Kallberg Y."/>
            <person name="Tangrot J."/>
            <person name="Rosling A."/>
        </authorList>
    </citation>
    <scope>NUCLEOTIDE SEQUENCE</scope>
    <source>
        <strain evidence="1">IL203A</strain>
    </source>
</reference>
<feature type="non-terminal residue" evidence="1">
    <location>
        <position position="268"/>
    </location>
</feature>